<dbReference type="AlphaFoldDB" id="A0AAV7LKP3"/>
<gene>
    <name evidence="1" type="ORF">NDU88_005150</name>
</gene>
<dbReference type="PANTHER" id="PTHR11505">
    <property type="entry name" value="L1 TRANSPOSABLE ELEMENT-RELATED"/>
    <property type="match status" value="1"/>
</dbReference>
<keyword evidence="2" id="KW-1185">Reference proteome</keyword>
<dbReference type="InterPro" id="IPR004244">
    <property type="entry name" value="Transposase_22"/>
</dbReference>
<sequence>MQQSLTSIESKMDTMCTGMDSIKHKLEKHYCCIAGTERLSSVKDTVMHRSEQLLNMEKALIVISAKNKDLEARSCSSNMRIMGIPETTNIGKTEEFVESLLIVVFGPESFSKILIAEGAHHALMAQPPPEAAGRPIITWLLNYRDTVLLLARERCTLQFIYPDFTLAVQEACRKYFPIKQKLQQANVRYAMLYSACLCITHQGKAHIFNNPQHPGEYLKQNLRRDSPPPDRCRLPDAPRHCQRWYGFQM</sequence>
<name>A0AAV7LKP3_PLEWA</name>
<proteinExistence type="predicted"/>
<reference evidence="1" key="1">
    <citation type="journal article" date="2022" name="bioRxiv">
        <title>Sequencing and chromosome-scale assembly of the giantPleurodeles waltlgenome.</title>
        <authorList>
            <person name="Brown T."/>
            <person name="Elewa A."/>
            <person name="Iarovenko S."/>
            <person name="Subramanian E."/>
            <person name="Araus A.J."/>
            <person name="Petzold A."/>
            <person name="Susuki M."/>
            <person name="Suzuki K.-i.T."/>
            <person name="Hayashi T."/>
            <person name="Toyoda A."/>
            <person name="Oliveira C."/>
            <person name="Osipova E."/>
            <person name="Leigh N.D."/>
            <person name="Simon A."/>
            <person name="Yun M.H."/>
        </authorList>
    </citation>
    <scope>NUCLEOTIDE SEQUENCE</scope>
    <source>
        <strain evidence="1">20211129_DDA</strain>
        <tissue evidence="1">Liver</tissue>
    </source>
</reference>
<accession>A0AAV7LKP3</accession>
<comment type="caution">
    <text evidence="1">The sequence shown here is derived from an EMBL/GenBank/DDBJ whole genome shotgun (WGS) entry which is preliminary data.</text>
</comment>
<dbReference type="Proteomes" id="UP001066276">
    <property type="component" value="Chromosome 11"/>
</dbReference>
<evidence type="ECO:0000313" key="1">
    <source>
        <dbReference type="EMBL" id="KAJ1092036.1"/>
    </source>
</evidence>
<evidence type="ECO:0000313" key="2">
    <source>
        <dbReference type="Proteomes" id="UP001066276"/>
    </source>
</evidence>
<organism evidence="1 2">
    <name type="scientific">Pleurodeles waltl</name>
    <name type="common">Iberian ribbed newt</name>
    <dbReference type="NCBI Taxonomy" id="8319"/>
    <lineage>
        <taxon>Eukaryota</taxon>
        <taxon>Metazoa</taxon>
        <taxon>Chordata</taxon>
        <taxon>Craniata</taxon>
        <taxon>Vertebrata</taxon>
        <taxon>Euteleostomi</taxon>
        <taxon>Amphibia</taxon>
        <taxon>Batrachia</taxon>
        <taxon>Caudata</taxon>
        <taxon>Salamandroidea</taxon>
        <taxon>Salamandridae</taxon>
        <taxon>Pleurodelinae</taxon>
        <taxon>Pleurodeles</taxon>
    </lineage>
</organism>
<protein>
    <submittedName>
        <fullName evidence="1">Uncharacterized protein</fullName>
    </submittedName>
</protein>
<dbReference type="Gene3D" id="3.30.250.20">
    <property type="entry name" value="L1 transposable element, C-terminal domain"/>
    <property type="match status" value="1"/>
</dbReference>
<dbReference type="InterPro" id="IPR042566">
    <property type="entry name" value="L1_C"/>
</dbReference>
<dbReference type="EMBL" id="JANPWB010000015">
    <property type="protein sequence ID" value="KAJ1092036.1"/>
    <property type="molecule type" value="Genomic_DNA"/>
</dbReference>